<protein>
    <recommendedName>
        <fullName evidence="3">F-box domain-containing protein</fullName>
    </recommendedName>
</protein>
<dbReference type="CDD" id="cd09917">
    <property type="entry name" value="F-box_SF"/>
    <property type="match status" value="1"/>
</dbReference>
<organism evidence="1 2">
    <name type="scientific">Boothiomyces macroporosus</name>
    <dbReference type="NCBI Taxonomy" id="261099"/>
    <lineage>
        <taxon>Eukaryota</taxon>
        <taxon>Fungi</taxon>
        <taxon>Fungi incertae sedis</taxon>
        <taxon>Chytridiomycota</taxon>
        <taxon>Chytridiomycota incertae sedis</taxon>
        <taxon>Chytridiomycetes</taxon>
        <taxon>Rhizophydiales</taxon>
        <taxon>Terramycetaceae</taxon>
        <taxon>Boothiomyces</taxon>
    </lineage>
</organism>
<dbReference type="Pfam" id="PF13516">
    <property type="entry name" value="LRR_6"/>
    <property type="match status" value="1"/>
</dbReference>
<gene>
    <name evidence="1" type="ORF">HK103_007635</name>
</gene>
<sequence length="274" mass="31620">MELILLPPEILEFNIFYYLDSYDLLNLSMLNKKYQLRLYPLTCLRKAFPIDCIWPVLKFPIVYRIGEQYVVLPERIQLFTKALLGRFTNINRIEWKFPEIEIEAKLFLNTNIPRTKFINLVVLNDLNEQEIKELSSKKVDKITFSNEIATTKGMPFELIRNVSQAIFNCYLDFDLLKQLPSYLVNSPLKKLCFKNAVIGDRGAILLADILAYTSLEALNIENNGITDSGILAITKQLNQSRLIELDCSYNCCSSEARALVMNRVSQSKLIFLSI</sequence>
<evidence type="ECO:0000313" key="1">
    <source>
        <dbReference type="EMBL" id="KAJ3253901.1"/>
    </source>
</evidence>
<accession>A0AAD5UCR0</accession>
<proteinExistence type="predicted"/>
<dbReference type="EMBL" id="JADGKB010000097">
    <property type="protein sequence ID" value="KAJ3253901.1"/>
    <property type="molecule type" value="Genomic_DNA"/>
</dbReference>
<evidence type="ECO:0000313" key="2">
    <source>
        <dbReference type="Proteomes" id="UP001210925"/>
    </source>
</evidence>
<dbReference type="SUPFAM" id="SSF52047">
    <property type="entry name" value="RNI-like"/>
    <property type="match status" value="1"/>
</dbReference>
<dbReference type="InterPro" id="IPR001611">
    <property type="entry name" value="Leu-rich_rpt"/>
</dbReference>
<keyword evidence="2" id="KW-1185">Reference proteome</keyword>
<dbReference type="InterPro" id="IPR032675">
    <property type="entry name" value="LRR_dom_sf"/>
</dbReference>
<evidence type="ECO:0008006" key="3">
    <source>
        <dbReference type="Google" id="ProtNLM"/>
    </source>
</evidence>
<reference evidence="1" key="1">
    <citation type="submission" date="2020-05" db="EMBL/GenBank/DDBJ databases">
        <title>Phylogenomic resolution of chytrid fungi.</title>
        <authorList>
            <person name="Stajich J.E."/>
            <person name="Amses K."/>
            <person name="Simmons R."/>
            <person name="Seto K."/>
            <person name="Myers J."/>
            <person name="Bonds A."/>
            <person name="Quandt C.A."/>
            <person name="Barry K."/>
            <person name="Liu P."/>
            <person name="Grigoriev I."/>
            <person name="Longcore J.E."/>
            <person name="James T.Y."/>
        </authorList>
    </citation>
    <scope>NUCLEOTIDE SEQUENCE</scope>
    <source>
        <strain evidence="1">PLAUS21</strain>
    </source>
</reference>
<dbReference type="Proteomes" id="UP001210925">
    <property type="component" value="Unassembled WGS sequence"/>
</dbReference>
<dbReference type="AlphaFoldDB" id="A0AAD5UCR0"/>
<comment type="caution">
    <text evidence="1">The sequence shown here is derived from an EMBL/GenBank/DDBJ whole genome shotgun (WGS) entry which is preliminary data.</text>
</comment>
<dbReference type="Gene3D" id="3.80.10.10">
    <property type="entry name" value="Ribonuclease Inhibitor"/>
    <property type="match status" value="1"/>
</dbReference>
<name>A0AAD5UCR0_9FUNG</name>